<keyword evidence="2" id="KW-0732">Signal</keyword>
<dbReference type="SUPFAM" id="SSF52833">
    <property type="entry name" value="Thioredoxin-like"/>
    <property type="match status" value="1"/>
</dbReference>
<evidence type="ECO:0000259" key="3">
    <source>
        <dbReference type="Pfam" id="PF13511"/>
    </source>
</evidence>
<proteinExistence type="predicted"/>
<accession>A0A377Q8W2</accession>
<feature type="region of interest" description="Disordered" evidence="1">
    <location>
        <begin position="33"/>
        <end position="57"/>
    </location>
</feature>
<protein>
    <submittedName>
        <fullName evidence="5">Uncharacterized protein DUF4124</fullName>
    </submittedName>
</protein>
<feature type="signal peptide" evidence="2">
    <location>
        <begin position="1"/>
        <end position="16"/>
    </location>
</feature>
<dbReference type="Gene3D" id="3.40.30.10">
    <property type="entry name" value="Glutaredoxin"/>
    <property type="match status" value="1"/>
</dbReference>
<evidence type="ECO:0000256" key="1">
    <source>
        <dbReference type="SAM" id="MobiDB-lite"/>
    </source>
</evidence>
<dbReference type="AlphaFoldDB" id="A0A377Q8W2"/>
<keyword evidence="7" id="KW-1185">Reference proteome</keyword>
<gene>
    <name evidence="5" type="ORF">EV682_10584</name>
    <name evidence="4" type="ORF">NCTC11159_01355</name>
</gene>
<evidence type="ECO:0000313" key="4">
    <source>
        <dbReference type="EMBL" id="STQ90291.1"/>
    </source>
</evidence>
<dbReference type="InterPro" id="IPR036249">
    <property type="entry name" value="Thioredoxin-like_sf"/>
</dbReference>
<evidence type="ECO:0000313" key="6">
    <source>
        <dbReference type="Proteomes" id="UP000255108"/>
    </source>
</evidence>
<reference evidence="4 6" key="1">
    <citation type="submission" date="2018-06" db="EMBL/GenBank/DDBJ databases">
        <authorList>
            <consortium name="Pathogen Informatics"/>
            <person name="Doyle S."/>
        </authorList>
    </citation>
    <scope>NUCLEOTIDE SEQUENCE [LARGE SCALE GENOMIC DNA]</scope>
    <source>
        <strain evidence="4 6">NCTC11159</strain>
    </source>
</reference>
<organism evidence="4 6">
    <name type="scientific">Iodobacter fluviatilis</name>
    <dbReference type="NCBI Taxonomy" id="537"/>
    <lineage>
        <taxon>Bacteria</taxon>
        <taxon>Pseudomonadati</taxon>
        <taxon>Pseudomonadota</taxon>
        <taxon>Betaproteobacteria</taxon>
        <taxon>Neisseriales</taxon>
        <taxon>Chitinibacteraceae</taxon>
        <taxon>Iodobacter</taxon>
    </lineage>
</organism>
<reference evidence="5 7" key="2">
    <citation type="submission" date="2019-03" db="EMBL/GenBank/DDBJ databases">
        <title>Genomic Encyclopedia of Type Strains, Phase IV (KMG-IV): sequencing the most valuable type-strain genomes for metagenomic binning, comparative biology and taxonomic classification.</title>
        <authorList>
            <person name="Goeker M."/>
        </authorList>
    </citation>
    <scope>NUCLEOTIDE SEQUENCE [LARGE SCALE GENOMIC DNA]</scope>
    <source>
        <strain evidence="5 7">DSM 3764</strain>
    </source>
</reference>
<sequence length="153" mass="16996">MKILLLASLLAMPAFAAKVYQWRDADGRVFYSDQPAPGQNARERNIRVPSNTASPSQDQPVMVLYVSPECGQPCSDAVEMLDSRKINYELKNPSRSEPQMIEFINLVGSLSVRTPVLVMGKKVLSPWDKLIWSATLNKAGYPAQEKKNASQAK</sequence>
<name>A0A377Q8W2_9NEIS</name>
<evidence type="ECO:0000256" key="2">
    <source>
        <dbReference type="SAM" id="SignalP"/>
    </source>
</evidence>
<dbReference type="InterPro" id="IPR025392">
    <property type="entry name" value="DUF4124"/>
</dbReference>
<dbReference type="EMBL" id="SMBT01000005">
    <property type="protein sequence ID" value="TCU86959.1"/>
    <property type="molecule type" value="Genomic_DNA"/>
</dbReference>
<evidence type="ECO:0000313" key="5">
    <source>
        <dbReference type="EMBL" id="TCU86959.1"/>
    </source>
</evidence>
<dbReference type="Pfam" id="PF13511">
    <property type="entry name" value="DUF4124"/>
    <property type="match status" value="1"/>
</dbReference>
<dbReference type="Proteomes" id="UP000255108">
    <property type="component" value="Unassembled WGS sequence"/>
</dbReference>
<dbReference type="RefSeq" id="WP_115226636.1">
    <property type="nucleotide sequence ID" value="NZ_CAWOLO010000005.1"/>
</dbReference>
<feature type="compositionally biased region" description="Polar residues" evidence="1">
    <location>
        <begin position="48"/>
        <end position="57"/>
    </location>
</feature>
<evidence type="ECO:0000313" key="7">
    <source>
        <dbReference type="Proteomes" id="UP000295794"/>
    </source>
</evidence>
<feature type="chain" id="PRO_5016896201" evidence="2">
    <location>
        <begin position="17"/>
        <end position="153"/>
    </location>
</feature>
<dbReference type="EMBL" id="UGHR01000001">
    <property type="protein sequence ID" value="STQ90291.1"/>
    <property type="molecule type" value="Genomic_DNA"/>
</dbReference>
<dbReference type="OrthoDB" id="8794394at2"/>
<dbReference type="Proteomes" id="UP000295794">
    <property type="component" value="Unassembled WGS sequence"/>
</dbReference>
<feature type="domain" description="DUF4124" evidence="3">
    <location>
        <begin position="6"/>
        <end position="59"/>
    </location>
</feature>